<dbReference type="PANTHER" id="PTHR21615">
    <property type="entry name" value="CYCLIN N-TERMINAL DOMAIN-CONTAINING PROTEIN 1"/>
    <property type="match status" value="1"/>
</dbReference>
<evidence type="ECO:0000313" key="3">
    <source>
        <dbReference type="Proteomes" id="UP001178461"/>
    </source>
</evidence>
<reference evidence="2" key="1">
    <citation type="submission" date="2022-12" db="EMBL/GenBank/DDBJ databases">
        <authorList>
            <person name="Alioto T."/>
            <person name="Alioto T."/>
            <person name="Gomez Garrido J."/>
        </authorList>
    </citation>
    <scope>NUCLEOTIDE SEQUENCE</scope>
</reference>
<evidence type="ECO:0000313" key="2">
    <source>
        <dbReference type="EMBL" id="CAI5789772.1"/>
    </source>
</evidence>
<dbReference type="PANTHER" id="PTHR21615:SF2">
    <property type="entry name" value="CYCLIN N-TERMINAL DOMAIN-CONTAINING PROTEIN 1"/>
    <property type="match status" value="1"/>
</dbReference>
<dbReference type="GO" id="GO:0035861">
    <property type="term" value="C:site of double-strand break"/>
    <property type="evidence" value="ECO:0007669"/>
    <property type="project" value="TreeGrafter"/>
</dbReference>
<gene>
    <name evidence="2" type="ORF">PODLI_1B038077</name>
</gene>
<name>A0AA35PM69_9SAUR</name>
<feature type="region of interest" description="Disordered" evidence="1">
    <location>
        <begin position="165"/>
        <end position="184"/>
    </location>
</feature>
<feature type="compositionally biased region" description="Basic residues" evidence="1">
    <location>
        <begin position="173"/>
        <end position="184"/>
    </location>
</feature>
<dbReference type="GO" id="GO:0007131">
    <property type="term" value="P:reciprocal meiotic recombination"/>
    <property type="evidence" value="ECO:0007669"/>
    <property type="project" value="TreeGrafter"/>
</dbReference>
<keyword evidence="3" id="KW-1185">Reference proteome</keyword>
<accession>A0AA35PM69</accession>
<evidence type="ECO:0000256" key="1">
    <source>
        <dbReference type="SAM" id="MobiDB-lite"/>
    </source>
</evidence>
<dbReference type="Proteomes" id="UP001178461">
    <property type="component" value="Chromosome 13"/>
</dbReference>
<dbReference type="AlphaFoldDB" id="A0AA35PM69"/>
<sequence length="184" mass="21040">MGSPTKVASRYHSSEPVFGAVAGGVIQDALLHMARENEQHLRELCEEAGCFKETQIVEFVFLLSEKWSLTESARYQAIEIFERFMLTLIKEASHLTRAKEEDSKWVSVKQQIEGTYVLRLVSCIQLASKLSFHYSGEVSASERRSHAIGCRSHWGKHFPPESRGLESGYGIPQRHHRHRSARHY</sequence>
<proteinExistence type="predicted"/>
<protein>
    <submittedName>
        <fullName evidence="2">Uncharacterized protein</fullName>
    </submittedName>
</protein>
<dbReference type="EMBL" id="OX395138">
    <property type="protein sequence ID" value="CAI5789772.1"/>
    <property type="molecule type" value="Genomic_DNA"/>
</dbReference>
<organism evidence="2 3">
    <name type="scientific">Podarcis lilfordi</name>
    <name type="common">Lilford's wall lizard</name>
    <dbReference type="NCBI Taxonomy" id="74358"/>
    <lineage>
        <taxon>Eukaryota</taxon>
        <taxon>Metazoa</taxon>
        <taxon>Chordata</taxon>
        <taxon>Craniata</taxon>
        <taxon>Vertebrata</taxon>
        <taxon>Euteleostomi</taxon>
        <taxon>Lepidosauria</taxon>
        <taxon>Squamata</taxon>
        <taxon>Bifurcata</taxon>
        <taxon>Unidentata</taxon>
        <taxon>Episquamata</taxon>
        <taxon>Laterata</taxon>
        <taxon>Lacertibaenia</taxon>
        <taxon>Lacertidae</taxon>
        <taxon>Podarcis</taxon>
    </lineage>
</organism>